<dbReference type="CDD" id="cd00400">
    <property type="entry name" value="Voltage_gated_ClC"/>
    <property type="match status" value="1"/>
</dbReference>
<evidence type="ECO:0000313" key="12">
    <source>
        <dbReference type="Proteomes" id="UP001209317"/>
    </source>
</evidence>
<organism evidence="11 12">
    <name type="scientific">Haoranjiania flava</name>
    <dbReference type="NCBI Taxonomy" id="1856322"/>
    <lineage>
        <taxon>Bacteria</taxon>
        <taxon>Pseudomonadati</taxon>
        <taxon>Bacteroidota</taxon>
        <taxon>Chitinophagia</taxon>
        <taxon>Chitinophagales</taxon>
        <taxon>Chitinophagaceae</taxon>
        <taxon>Haoranjiania</taxon>
    </lineage>
</organism>
<dbReference type="GO" id="GO:0034707">
    <property type="term" value="C:chloride channel complex"/>
    <property type="evidence" value="ECO:0007669"/>
    <property type="project" value="UniProtKB-KW"/>
</dbReference>
<dbReference type="InterPro" id="IPR001807">
    <property type="entry name" value="ClC"/>
</dbReference>
<evidence type="ECO:0000256" key="9">
    <source>
        <dbReference type="ARBA" id="ARBA00023303"/>
    </source>
</evidence>
<evidence type="ECO:0000256" key="5">
    <source>
        <dbReference type="ARBA" id="ARBA00023065"/>
    </source>
</evidence>
<dbReference type="RefSeq" id="WP_263038449.1">
    <property type="nucleotide sequence ID" value="NZ_JAOTPL010000016.1"/>
</dbReference>
<proteinExistence type="predicted"/>
<protein>
    <submittedName>
        <fullName evidence="11">Chloride channel protein</fullName>
    </submittedName>
</protein>
<feature type="transmembrane region" description="Helical" evidence="10">
    <location>
        <begin position="238"/>
        <end position="256"/>
    </location>
</feature>
<feature type="transmembrane region" description="Helical" evidence="10">
    <location>
        <begin position="163"/>
        <end position="189"/>
    </location>
</feature>
<comment type="subcellular location">
    <subcellularLocation>
        <location evidence="1">Membrane</location>
        <topology evidence="1">Multi-pass membrane protein</topology>
    </subcellularLocation>
</comment>
<dbReference type="PROSITE" id="PS51257">
    <property type="entry name" value="PROKAR_LIPOPROTEIN"/>
    <property type="match status" value="1"/>
</dbReference>
<gene>
    <name evidence="11" type="ORF">OD355_10590</name>
</gene>
<feature type="transmembrane region" description="Helical" evidence="10">
    <location>
        <begin position="67"/>
        <end position="90"/>
    </location>
</feature>
<dbReference type="PANTHER" id="PTHR43427:SF6">
    <property type="entry name" value="CHLORIDE CHANNEL PROTEIN CLC-E"/>
    <property type="match status" value="1"/>
</dbReference>
<keyword evidence="3 10" id="KW-0812">Transmembrane</keyword>
<dbReference type="AlphaFoldDB" id="A0AAE3LL41"/>
<dbReference type="PANTHER" id="PTHR43427">
    <property type="entry name" value="CHLORIDE CHANNEL PROTEIN CLC-E"/>
    <property type="match status" value="1"/>
</dbReference>
<feature type="transmembrane region" description="Helical" evidence="10">
    <location>
        <begin position="324"/>
        <end position="347"/>
    </location>
</feature>
<feature type="transmembrane region" description="Helical" evidence="10">
    <location>
        <begin position="201"/>
        <end position="226"/>
    </location>
</feature>
<comment type="caution">
    <text evidence="11">The sequence shown here is derived from an EMBL/GenBank/DDBJ whole genome shotgun (WGS) entry which is preliminary data.</text>
</comment>
<keyword evidence="5" id="KW-0406">Ion transport</keyword>
<evidence type="ECO:0000256" key="2">
    <source>
        <dbReference type="ARBA" id="ARBA00022448"/>
    </source>
</evidence>
<evidence type="ECO:0000256" key="10">
    <source>
        <dbReference type="SAM" id="Phobius"/>
    </source>
</evidence>
<dbReference type="GO" id="GO:0005254">
    <property type="term" value="F:chloride channel activity"/>
    <property type="evidence" value="ECO:0007669"/>
    <property type="project" value="UniProtKB-KW"/>
</dbReference>
<dbReference type="Gene3D" id="3.10.580.10">
    <property type="entry name" value="CBS-domain"/>
    <property type="match status" value="1"/>
</dbReference>
<keyword evidence="6 10" id="KW-0472">Membrane</keyword>
<dbReference type="InterPro" id="IPR014743">
    <property type="entry name" value="Cl-channel_core"/>
</dbReference>
<dbReference type="Pfam" id="PF00654">
    <property type="entry name" value="Voltage_CLC"/>
    <property type="match status" value="1"/>
</dbReference>
<evidence type="ECO:0000256" key="7">
    <source>
        <dbReference type="ARBA" id="ARBA00023173"/>
    </source>
</evidence>
<dbReference type="CDD" id="cd02205">
    <property type="entry name" value="CBS_pair_SF"/>
    <property type="match status" value="1"/>
</dbReference>
<evidence type="ECO:0000256" key="8">
    <source>
        <dbReference type="ARBA" id="ARBA00023214"/>
    </source>
</evidence>
<keyword evidence="7" id="KW-0869">Chloride channel</keyword>
<dbReference type="PRINTS" id="PR00762">
    <property type="entry name" value="CLCHANNEL"/>
</dbReference>
<feature type="transmembrane region" description="Helical" evidence="10">
    <location>
        <begin position="353"/>
        <end position="372"/>
    </location>
</feature>
<feature type="transmembrane region" description="Helical" evidence="10">
    <location>
        <begin position="415"/>
        <end position="435"/>
    </location>
</feature>
<keyword evidence="4 10" id="KW-1133">Transmembrane helix</keyword>
<name>A0AAE3LL41_9BACT</name>
<evidence type="ECO:0000256" key="4">
    <source>
        <dbReference type="ARBA" id="ARBA00022989"/>
    </source>
</evidence>
<feature type="transmembrane region" description="Helical" evidence="10">
    <location>
        <begin position="28"/>
        <end position="47"/>
    </location>
</feature>
<evidence type="ECO:0000256" key="3">
    <source>
        <dbReference type="ARBA" id="ARBA00022692"/>
    </source>
</evidence>
<evidence type="ECO:0000256" key="6">
    <source>
        <dbReference type="ARBA" id="ARBA00023136"/>
    </source>
</evidence>
<dbReference type="SUPFAM" id="SSF54631">
    <property type="entry name" value="CBS-domain pair"/>
    <property type="match status" value="1"/>
</dbReference>
<keyword evidence="8" id="KW-0868">Chloride</keyword>
<keyword evidence="12" id="KW-1185">Reference proteome</keyword>
<dbReference type="EMBL" id="JAOTPL010000016">
    <property type="protein sequence ID" value="MCU7694964.1"/>
    <property type="molecule type" value="Genomic_DNA"/>
</dbReference>
<dbReference type="Proteomes" id="UP001209317">
    <property type="component" value="Unassembled WGS sequence"/>
</dbReference>
<dbReference type="InterPro" id="IPR046342">
    <property type="entry name" value="CBS_dom_sf"/>
</dbReference>
<dbReference type="Gene3D" id="1.10.3080.10">
    <property type="entry name" value="Clc chloride channel"/>
    <property type="match status" value="1"/>
</dbReference>
<dbReference type="InterPro" id="IPR050368">
    <property type="entry name" value="ClC-type_chloride_channel"/>
</dbReference>
<feature type="transmembrane region" description="Helical" evidence="10">
    <location>
        <begin position="276"/>
        <end position="294"/>
    </location>
</feature>
<feature type="transmembrane region" description="Helical" evidence="10">
    <location>
        <begin position="384"/>
        <end position="409"/>
    </location>
</feature>
<reference evidence="11" key="1">
    <citation type="submission" date="2022-10" db="EMBL/GenBank/DDBJ databases">
        <authorList>
            <person name="Kim H.S."/>
            <person name="Kim J.-S."/>
            <person name="Suh M.K."/>
            <person name="Eom M.K."/>
            <person name="Lee J.-S."/>
        </authorList>
    </citation>
    <scope>NUCLEOTIDE SEQUENCE</scope>
    <source>
        <strain evidence="11">LIP-5</strain>
    </source>
</reference>
<accession>A0AAE3LL41</accession>
<evidence type="ECO:0000313" key="11">
    <source>
        <dbReference type="EMBL" id="MCU7694964.1"/>
    </source>
</evidence>
<keyword evidence="9" id="KW-0407">Ion channel</keyword>
<keyword evidence="2" id="KW-0813">Transport</keyword>
<evidence type="ECO:0000256" key="1">
    <source>
        <dbReference type="ARBA" id="ARBA00004141"/>
    </source>
</evidence>
<sequence length="596" mass="66163">MKNGIKYILGSLRMSVLFLKRRLTHQQFMLFSCVAVGLLVGLAAIILKLFVFRIEKYVFEYWKIGNILWYQSLLPVVGIGISALLVYRVFKNNFLKGNDKIVYSIAKQSSNLPLSQTYSHVLTSGITVGLGGSLGLESPIVATGAAIGSNYGRSVLLSYKDKTLLIACGVASGIGTAFSAPVAGVLFALEVLFIEISTASFIPLLISAATGAIMSNIILGDEILLSFTDIKSFDYNNVIFYVGIGLFSGLLALLHLKSFQWMQNLFEGFHSRKRKWLIGSLALSVLIFFFPQLYGEGYLTLKAIAETGNIDGRSILIRFTDNQWIILFYLIAVMILKIFASGFTLFAGGNGGSFAPALFIGGMLGFIFGRFCQMIGFHDIPMANFLVAGMAGMLSGVFFAPLTAIFLSAEVTNGYSLFIPLMIVSAISFFVVKSFESLSYEMKRLSKDKHIDVTDRDAYLMSRLELRLLIQDDYPRFLTTDKLDTIIKKIAESDKDVYAVVDDNGVLKGLIRLKNFKYILLERTGDREKLTAEDLMQKEKALTLKDDIDSALHMFEISENTNSVLPITDSKNVLLGFIRKSSILDKYRRELLESSN</sequence>
<dbReference type="SUPFAM" id="SSF81340">
    <property type="entry name" value="Clc chloride channel"/>
    <property type="match status" value="1"/>
</dbReference>